<keyword evidence="2" id="KW-1185">Reference proteome</keyword>
<dbReference type="Proteomes" id="UP000887565">
    <property type="component" value="Unplaced"/>
</dbReference>
<organism evidence="2 3">
    <name type="scientific">Romanomermis culicivorax</name>
    <name type="common">Nematode worm</name>
    <dbReference type="NCBI Taxonomy" id="13658"/>
    <lineage>
        <taxon>Eukaryota</taxon>
        <taxon>Metazoa</taxon>
        <taxon>Ecdysozoa</taxon>
        <taxon>Nematoda</taxon>
        <taxon>Enoplea</taxon>
        <taxon>Dorylaimia</taxon>
        <taxon>Mermithida</taxon>
        <taxon>Mermithoidea</taxon>
        <taxon>Mermithidae</taxon>
        <taxon>Romanomermis</taxon>
    </lineage>
</organism>
<feature type="transmembrane region" description="Helical" evidence="1">
    <location>
        <begin position="241"/>
        <end position="265"/>
    </location>
</feature>
<evidence type="ECO:0000313" key="2">
    <source>
        <dbReference type="Proteomes" id="UP000887565"/>
    </source>
</evidence>
<proteinExistence type="predicted"/>
<evidence type="ECO:0000256" key="1">
    <source>
        <dbReference type="SAM" id="Phobius"/>
    </source>
</evidence>
<dbReference type="WBParaSite" id="nRc.2.0.1.t19933-RA">
    <property type="protein sequence ID" value="nRc.2.0.1.t19933-RA"/>
    <property type="gene ID" value="nRc.2.0.1.g19933"/>
</dbReference>
<dbReference type="AlphaFoldDB" id="A0A915J223"/>
<keyword evidence="1" id="KW-0472">Membrane</keyword>
<evidence type="ECO:0000313" key="3">
    <source>
        <dbReference type="WBParaSite" id="nRc.2.0.1.t19933-RA"/>
    </source>
</evidence>
<keyword evidence="1" id="KW-0812">Transmembrane</keyword>
<accession>A0A915J223</accession>
<reference evidence="3" key="1">
    <citation type="submission" date="2022-11" db="UniProtKB">
        <authorList>
            <consortium name="WormBaseParasite"/>
        </authorList>
    </citation>
    <scope>IDENTIFICATION</scope>
</reference>
<sequence>MITVADCHQGICESWLYKISSAADGGNLQVNLGGVNDLDNDLWYFVFVPGYTDEAMIVNYGNHVFWSVIHEADQSRIDVASTDCSNAPKFRIVYHRSSGNAGPGYYTMFYTDQSATNTTFRLNSALMELEKVASSFNEVADLLKQIPIEERFDLNPYSSAETQVPSWIPSCFYKKTWTNSISELRSSVGNFLAGTALLVDASNGTEHPSTIEEKYAGLWTILPICKNRSPMSSNTQKISRVINTLGAFWVVACMTFTFTLMLILREWSYERYIHICQEIVLLLIHLIVVFTAQRTDREAFPQQ</sequence>
<feature type="transmembrane region" description="Helical" evidence="1">
    <location>
        <begin position="271"/>
        <end position="292"/>
    </location>
</feature>
<keyword evidence="1" id="KW-1133">Transmembrane helix</keyword>
<name>A0A915J223_ROMCU</name>
<protein>
    <submittedName>
        <fullName evidence="3">Uncharacterized protein</fullName>
    </submittedName>
</protein>